<dbReference type="Ensembl" id="ENSORLT00000027399.1">
    <property type="protein sequence ID" value="ENSORLP00000041662.1"/>
    <property type="gene ID" value="ENSORLG00000027607.1"/>
</dbReference>
<reference evidence="1" key="2">
    <citation type="submission" date="2025-08" db="UniProtKB">
        <authorList>
            <consortium name="Ensembl"/>
        </authorList>
    </citation>
    <scope>IDENTIFICATION</scope>
    <source>
        <strain evidence="1">Hd-rR</strain>
    </source>
</reference>
<proteinExistence type="predicted"/>
<dbReference type="GeneTree" id="ENSGT01000000221402"/>
<evidence type="ECO:0000313" key="1">
    <source>
        <dbReference type="Ensembl" id="ENSORLP00000041662.1"/>
    </source>
</evidence>
<evidence type="ECO:0000313" key="2">
    <source>
        <dbReference type="Proteomes" id="UP000001038"/>
    </source>
</evidence>
<dbReference type="Proteomes" id="UP000001038">
    <property type="component" value="Chromosome 24"/>
</dbReference>
<accession>A0A3B3IBZ7</accession>
<sequence>MVALQVPAWKGTGDSGEVVRLAFRSETRRDGGFKHSWSFSPPNETSFSSEWVFTTFVSLTD</sequence>
<organism evidence="1 2">
    <name type="scientific">Oryzias latipes</name>
    <name type="common">Japanese rice fish</name>
    <name type="synonym">Japanese killifish</name>
    <dbReference type="NCBI Taxonomy" id="8090"/>
    <lineage>
        <taxon>Eukaryota</taxon>
        <taxon>Metazoa</taxon>
        <taxon>Chordata</taxon>
        <taxon>Craniata</taxon>
        <taxon>Vertebrata</taxon>
        <taxon>Euteleostomi</taxon>
        <taxon>Actinopterygii</taxon>
        <taxon>Neopterygii</taxon>
        <taxon>Teleostei</taxon>
        <taxon>Neoteleostei</taxon>
        <taxon>Acanthomorphata</taxon>
        <taxon>Ovalentaria</taxon>
        <taxon>Atherinomorphae</taxon>
        <taxon>Beloniformes</taxon>
        <taxon>Adrianichthyidae</taxon>
        <taxon>Oryziinae</taxon>
        <taxon>Oryzias</taxon>
    </lineage>
</organism>
<protein>
    <submittedName>
        <fullName evidence="1">Uncharacterized protein</fullName>
    </submittedName>
</protein>
<dbReference type="Bgee" id="ENSORLG00000027607">
    <property type="expression patterns" value="Expressed in testis and 13 other cell types or tissues"/>
</dbReference>
<dbReference type="InParanoid" id="A0A3B3IBZ7"/>
<keyword evidence="2" id="KW-1185">Reference proteome</keyword>
<reference evidence="1" key="3">
    <citation type="submission" date="2025-09" db="UniProtKB">
        <authorList>
            <consortium name="Ensembl"/>
        </authorList>
    </citation>
    <scope>IDENTIFICATION</scope>
    <source>
        <strain evidence="1">Hd-rR</strain>
    </source>
</reference>
<name>A0A3B3IBZ7_ORYLA</name>
<dbReference type="AlphaFoldDB" id="A0A3B3IBZ7"/>
<reference evidence="1 2" key="1">
    <citation type="journal article" date="2007" name="Nature">
        <title>The medaka draft genome and insights into vertebrate genome evolution.</title>
        <authorList>
            <person name="Kasahara M."/>
            <person name="Naruse K."/>
            <person name="Sasaki S."/>
            <person name="Nakatani Y."/>
            <person name="Qu W."/>
            <person name="Ahsan B."/>
            <person name="Yamada T."/>
            <person name="Nagayasu Y."/>
            <person name="Doi K."/>
            <person name="Kasai Y."/>
            <person name="Jindo T."/>
            <person name="Kobayashi D."/>
            <person name="Shimada A."/>
            <person name="Toyoda A."/>
            <person name="Kuroki Y."/>
            <person name="Fujiyama A."/>
            <person name="Sasaki T."/>
            <person name="Shimizu A."/>
            <person name="Asakawa S."/>
            <person name="Shimizu N."/>
            <person name="Hashimoto S."/>
            <person name="Yang J."/>
            <person name="Lee Y."/>
            <person name="Matsushima K."/>
            <person name="Sugano S."/>
            <person name="Sakaizumi M."/>
            <person name="Narita T."/>
            <person name="Ohishi K."/>
            <person name="Haga S."/>
            <person name="Ohta F."/>
            <person name="Nomoto H."/>
            <person name="Nogata K."/>
            <person name="Morishita T."/>
            <person name="Endo T."/>
            <person name="Shin-I T."/>
            <person name="Takeda H."/>
            <person name="Morishita S."/>
            <person name="Kohara Y."/>
        </authorList>
    </citation>
    <scope>NUCLEOTIDE SEQUENCE [LARGE SCALE GENOMIC DNA]</scope>
    <source>
        <strain evidence="1 2">Hd-rR</strain>
    </source>
</reference>